<keyword evidence="6" id="KW-0472">Membrane</keyword>
<dbReference type="CDD" id="cd11386">
    <property type="entry name" value="MCP_signal"/>
    <property type="match status" value="1"/>
</dbReference>
<dbReference type="PANTHER" id="PTHR43531:SF11">
    <property type="entry name" value="METHYL-ACCEPTING CHEMOTAXIS PROTEIN 3"/>
    <property type="match status" value="1"/>
</dbReference>
<dbReference type="FunFam" id="1.10.287.950:FF:000001">
    <property type="entry name" value="Methyl-accepting chemotaxis sensory transducer"/>
    <property type="match status" value="1"/>
</dbReference>
<evidence type="ECO:0000313" key="9">
    <source>
        <dbReference type="EMBL" id="RCW28235.1"/>
    </source>
</evidence>
<dbReference type="SUPFAM" id="SSF58104">
    <property type="entry name" value="Methyl-accepting chemotaxis protein (MCP) signaling domain"/>
    <property type="match status" value="1"/>
</dbReference>
<name>A0A6I7HTU2_9HYPH</name>
<dbReference type="AlphaFoldDB" id="A0A6I7HTU2"/>
<evidence type="ECO:0000313" key="10">
    <source>
        <dbReference type="Proteomes" id="UP000252582"/>
    </source>
</evidence>
<dbReference type="CDD" id="cd06225">
    <property type="entry name" value="HAMP"/>
    <property type="match status" value="1"/>
</dbReference>
<evidence type="ECO:0000259" key="7">
    <source>
        <dbReference type="PROSITE" id="PS50111"/>
    </source>
</evidence>
<evidence type="ECO:0000256" key="5">
    <source>
        <dbReference type="SAM" id="MobiDB-lite"/>
    </source>
</evidence>
<dbReference type="EMBL" id="QPIX01000001">
    <property type="protein sequence ID" value="RCW28235.1"/>
    <property type="molecule type" value="Genomic_DNA"/>
</dbReference>
<dbReference type="GO" id="GO:0006935">
    <property type="term" value="P:chemotaxis"/>
    <property type="evidence" value="ECO:0007669"/>
    <property type="project" value="UniProtKB-KW"/>
</dbReference>
<gene>
    <name evidence="9" type="ORF">DFR48_101244</name>
</gene>
<evidence type="ECO:0000256" key="1">
    <source>
        <dbReference type="ARBA" id="ARBA00004370"/>
    </source>
</evidence>
<keyword evidence="6" id="KW-0812">Transmembrane</keyword>
<accession>A0A6I7HTU2</accession>
<comment type="subcellular location">
    <subcellularLocation>
        <location evidence="1">Membrane</location>
    </subcellularLocation>
</comment>
<dbReference type="PRINTS" id="PR00260">
    <property type="entry name" value="CHEMTRNSDUCR"/>
</dbReference>
<dbReference type="SMART" id="SM00283">
    <property type="entry name" value="MA"/>
    <property type="match status" value="1"/>
</dbReference>
<dbReference type="PROSITE" id="PS51257">
    <property type="entry name" value="PROKAR_LIPOPROTEIN"/>
    <property type="match status" value="1"/>
</dbReference>
<dbReference type="Gene3D" id="6.10.340.10">
    <property type="match status" value="1"/>
</dbReference>
<dbReference type="InterPro" id="IPR051310">
    <property type="entry name" value="MCP_chemotaxis"/>
</dbReference>
<evidence type="ECO:0000256" key="2">
    <source>
        <dbReference type="ARBA" id="ARBA00022500"/>
    </source>
</evidence>
<proteinExistence type="inferred from homology"/>
<dbReference type="SMART" id="SM00304">
    <property type="entry name" value="HAMP"/>
    <property type="match status" value="2"/>
</dbReference>
<dbReference type="RefSeq" id="WP_114361340.1">
    <property type="nucleotide sequence ID" value="NZ_QPIX01000001.1"/>
</dbReference>
<dbReference type="GO" id="GO:0004888">
    <property type="term" value="F:transmembrane signaling receptor activity"/>
    <property type="evidence" value="ECO:0007669"/>
    <property type="project" value="InterPro"/>
</dbReference>
<evidence type="ECO:0000256" key="3">
    <source>
        <dbReference type="ARBA" id="ARBA00029447"/>
    </source>
</evidence>
<feature type="domain" description="HAMP" evidence="8">
    <location>
        <begin position="365"/>
        <end position="418"/>
    </location>
</feature>
<comment type="caution">
    <text evidence="9">The sequence shown here is derived from an EMBL/GenBank/DDBJ whole genome shotgun (WGS) entry which is preliminary data.</text>
</comment>
<dbReference type="PROSITE" id="PS50885">
    <property type="entry name" value="HAMP"/>
    <property type="match status" value="2"/>
</dbReference>
<keyword evidence="4" id="KW-0807">Transducer</keyword>
<dbReference type="InterPro" id="IPR004090">
    <property type="entry name" value="Chemotax_Me-accpt_rcpt"/>
</dbReference>
<dbReference type="PROSITE" id="PS50111">
    <property type="entry name" value="CHEMOTAXIS_TRANSDUC_2"/>
    <property type="match status" value="1"/>
</dbReference>
<dbReference type="InterPro" id="IPR004089">
    <property type="entry name" value="MCPsignal_dom"/>
</dbReference>
<feature type="transmembrane region" description="Helical" evidence="6">
    <location>
        <begin position="21"/>
        <end position="43"/>
    </location>
</feature>
<evidence type="ECO:0000259" key="8">
    <source>
        <dbReference type="PROSITE" id="PS50885"/>
    </source>
</evidence>
<organism evidence="9 10">
    <name type="scientific">Ciceribacter lividus</name>
    <dbReference type="NCBI Taxonomy" id="1197950"/>
    <lineage>
        <taxon>Bacteria</taxon>
        <taxon>Pseudomonadati</taxon>
        <taxon>Pseudomonadota</taxon>
        <taxon>Alphaproteobacteria</taxon>
        <taxon>Hyphomicrobiales</taxon>
        <taxon>Rhizobiaceae</taxon>
        <taxon>Ciceribacter</taxon>
    </lineage>
</organism>
<keyword evidence="6" id="KW-1133">Transmembrane helix</keyword>
<comment type="similarity">
    <text evidence="3">Belongs to the methyl-accepting chemotaxis (MCP) protein family.</text>
</comment>
<dbReference type="Proteomes" id="UP000252582">
    <property type="component" value="Unassembled WGS sequence"/>
</dbReference>
<dbReference type="GO" id="GO:0016020">
    <property type="term" value="C:membrane"/>
    <property type="evidence" value="ECO:0007669"/>
    <property type="project" value="UniProtKB-SubCell"/>
</dbReference>
<sequence length="759" mass="80162">MSRTDIGTDRIRPLSSVKAKFAGLVVGATLVSCMAVGLLSYQIGKAGLIDASKLRLESVAATQSKEVASYLDRVGQSLAEIAQNTAVGEATDMMVNIIPVEAPTIKKVFQPDGSTVEERIAIDGSKQKLLYGVRHAAIHGTLSSTWKNTNVSDILVADVNGTIVYTVTKGGELLTTLDDPANARLKELAERVKAGGDRDVHFSPFGDYPYEAGVPSAFVAQPLAISVWGETQRKGTVFIRVSADKLSQMMKPDGLGATIDDAFLLSDDGSLRGGTITGGKDAVVAPELVEAAKSGASGATFAGSANGTSFYAYRPLDLFGQRHLLAIGQEDAKVLASANDLAKWAFLATVAVLAVMGVIGTFVSSSLTRPLTDLAKLMNRLNQGDKNIEIRAAGRPDEIGVMARALESFRTSALEKDRMETEAVERGEQIEEERRQREAEKARSAQELEYAVSALAGGLQDLADGKLNVRIDTPFVPSLDHLRLDFNQSLEHLEQTIRTISESADVIRSGSADLKAASEDLAHRTERQAASLEEAAAALGDMTGSVNDALKRCETAVQVAAESLAGAKTSSSVVGEAITAMERIEGSSSKIRQIIDVIDQIAFQTNLLALNAGVEAARAGDAGKGFAVVAQEVRELAQRSSGAARDISQLINTSTSDVEGGVALVLKTGESLHQIETNIAAINDQIGAIATASREQSMRLSEINASVNALDQVTQQNAAMVEETTASAFALAHEADGLTGQVNRFAIDRGAAAVRRQAA</sequence>
<dbReference type="SUPFAM" id="SSF158472">
    <property type="entry name" value="HAMP domain-like"/>
    <property type="match status" value="1"/>
</dbReference>
<dbReference type="GO" id="GO:0007165">
    <property type="term" value="P:signal transduction"/>
    <property type="evidence" value="ECO:0007669"/>
    <property type="project" value="UniProtKB-KW"/>
</dbReference>
<keyword evidence="10" id="KW-1185">Reference proteome</keyword>
<dbReference type="Pfam" id="PF00015">
    <property type="entry name" value="MCPsignal"/>
    <property type="match status" value="1"/>
</dbReference>
<feature type="domain" description="HAMP" evidence="8">
    <location>
        <begin position="451"/>
        <end position="498"/>
    </location>
</feature>
<dbReference type="Pfam" id="PF00672">
    <property type="entry name" value="HAMP"/>
    <property type="match status" value="1"/>
</dbReference>
<feature type="region of interest" description="Disordered" evidence="5">
    <location>
        <begin position="420"/>
        <end position="441"/>
    </location>
</feature>
<reference evidence="9 10" key="1">
    <citation type="submission" date="2018-07" db="EMBL/GenBank/DDBJ databases">
        <title>Genomic Encyclopedia of Type Strains, Phase IV (KMG-IV): sequencing the most valuable type-strain genomes for metagenomic binning, comparative biology and taxonomic classification.</title>
        <authorList>
            <person name="Goeker M."/>
        </authorList>
    </citation>
    <scope>NUCLEOTIDE SEQUENCE [LARGE SCALE GENOMIC DNA]</scope>
    <source>
        <strain evidence="9 10">DSM 25528</strain>
    </source>
</reference>
<evidence type="ECO:0000256" key="4">
    <source>
        <dbReference type="PROSITE-ProRule" id="PRU00284"/>
    </source>
</evidence>
<evidence type="ECO:0000256" key="6">
    <source>
        <dbReference type="SAM" id="Phobius"/>
    </source>
</evidence>
<keyword evidence="2" id="KW-0145">Chemotaxis</keyword>
<dbReference type="PANTHER" id="PTHR43531">
    <property type="entry name" value="PROTEIN ICFG"/>
    <property type="match status" value="1"/>
</dbReference>
<protein>
    <submittedName>
        <fullName evidence="9">Methyl-accepting chemotaxis protein</fullName>
    </submittedName>
</protein>
<dbReference type="InterPro" id="IPR003660">
    <property type="entry name" value="HAMP_dom"/>
</dbReference>
<feature type="domain" description="Methyl-accepting transducer" evidence="7">
    <location>
        <begin position="503"/>
        <end position="732"/>
    </location>
</feature>
<dbReference type="Gene3D" id="1.10.287.950">
    <property type="entry name" value="Methyl-accepting chemotaxis protein"/>
    <property type="match status" value="1"/>
</dbReference>